<reference evidence="8" key="1">
    <citation type="submission" date="2022-04" db="EMBL/GenBank/DDBJ databases">
        <title>Whole genome sequence of Sphaerotilus sp. FB-5.</title>
        <authorList>
            <person name="Takeda M."/>
            <person name="Narihara S."/>
            <person name="Akimoto M."/>
            <person name="Akimoto R."/>
            <person name="Nishiyashiki S."/>
            <person name="Murakami T."/>
        </authorList>
    </citation>
    <scope>NUCLEOTIDE SEQUENCE</scope>
    <source>
        <strain evidence="8">FB-5</strain>
    </source>
</reference>
<protein>
    <recommendedName>
        <fullName evidence="3">L-serine ammonia-lyase</fullName>
        <ecNumber evidence="3">4.3.1.17</ecNumber>
    </recommendedName>
</protein>
<feature type="domain" description="Tryptophan synthase beta chain-like PALP" evidence="7">
    <location>
        <begin position="5"/>
        <end position="289"/>
    </location>
</feature>
<comment type="catalytic activity">
    <reaction evidence="6">
        <text>L-serine = pyruvate + NH4(+)</text>
        <dbReference type="Rhea" id="RHEA:19169"/>
        <dbReference type="ChEBI" id="CHEBI:15361"/>
        <dbReference type="ChEBI" id="CHEBI:28938"/>
        <dbReference type="ChEBI" id="CHEBI:33384"/>
        <dbReference type="EC" id="4.3.1.17"/>
    </reaction>
</comment>
<name>A0ABM7YPZ5_9BURK</name>
<dbReference type="Gene3D" id="3.40.50.1100">
    <property type="match status" value="2"/>
</dbReference>
<keyword evidence="9" id="KW-1185">Reference proteome</keyword>
<dbReference type="PROSITE" id="PS00165">
    <property type="entry name" value="DEHYDRATASE_SER_THR"/>
    <property type="match status" value="1"/>
</dbReference>
<dbReference type="RefSeq" id="WP_251969821.1">
    <property type="nucleotide sequence ID" value="NZ_AP025730.1"/>
</dbReference>
<dbReference type="Pfam" id="PF00291">
    <property type="entry name" value="PALP"/>
    <property type="match status" value="1"/>
</dbReference>
<organism evidence="8 9">
    <name type="scientific">Sphaerotilus microaerophilus</name>
    <dbReference type="NCBI Taxonomy" id="2914710"/>
    <lineage>
        <taxon>Bacteria</taxon>
        <taxon>Pseudomonadati</taxon>
        <taxon>Pseudomonadota</taxon>
        <taxon>Betaproteobacteria</taxon>
        <taxon>Burkholderiales</taxon>
        <taxon>Sphaerotilaceae</taxon>
        <taxon>Sphaerotilus</taxon>
    </lineage>
</organism>
<dbReference type="InterPro" id="IPR000634">
    <property type="entry name" value="Ser/Thr_deHydtase_PyrdxlP-BS"/>
</dbReference>
<evidence type="ECO:0000256" key="6">
    <source>
        <dbReference type="ARBA" id="ARBA00049406"/>
    </source>
</evidence>
<dbReference type="Proteomes" id="UP001057498">
    <property type="component" value="Chromosome"/>
</dbReference>
<dbReference type="InterPro" id="IPR050147">
    <property type="entry name" value="Ser/Thr_Dehydratase"/>
</dbReference>
<dbReference type="PANTHER" id="PTHR48078:SF2">
    <property type="entry name" value="CATABOLIC L-SERINE_THREONINE DEHYDRATASE"/>
    <property type="match status" value="1"/>
</dbReference>
<keyword evidence="5" id="KW-0456">Lyase</keyword>
<sequence>MAIHIQTPLVESDAFSTPASRLWLKLEALQPSGSFKLRGVGHACAVHAQRGARRLLSSSGGNAGLAVAHAGRRLGLPVLVVVPETTLEWPQALMRRQGAQVVVHGASWMEANEHLMALRQPSDAFIHPFDDPLLWDGHASLITEAAAQGPKPDAVVLSVGGGGLMAGVLQGMHAVGWADVPLVAVETVGAASLHAAVAAGQPVTLDGITSVATSLGARRVSDRAFQWTREHEVISVTVSDAEAVQACLDVAREHRLIVEPACGAAVAAATQRAVPLLRDAANVLVVLCGGACTTYEDLQRLARAVPTDGNVPAADTAERP</sequence>
<keyword evidence="4" id="KW-0663">Pyridoxal phosphate</keyword>
<comment type="similarity">
    <text evidence="2">Belongs to the serine/threonine dehydratase family.</text>
</comment>
<evidence type="ECO:0000256" key="3">
    <source>
        <dbReference type="ARBA" id="ARBA00012093"/>
    </source>
</evidence>
<comment type="cofactor">
    <cofactor evidence="1">
        <name>pyridoxal 5'-phosphate</name>
        <dbReference type="ChEBI" id="CHEBI:597326"/>
    </cofactor>
</comment>
<evidence type="ECO:0000259" key="7">
    <source>
        <dbReference type="Pfam" id="PF00291"/>
    </source>
</evidence>
<accession>A0ABM7YPZ5</accession>
<evidence type="ECO:0000256" key="1">
    <source>
        <dbReference type="ARBA" id="ARBA00001933"/>
    </source>
</evidence>
<dbReference type="InterPro" id="IPR036052">
    <property type="entry name" value="TrpB-like_PALP_sf"/>
</dbReference>
<proteinExistence type="inferred from homology"/>
<evidence type="ECO:0000256" key="5">
    <source>
        <dbReference type="ARBA" id="ARBA00023239"/>
    </source>
</evidence>
<evidence type="ECO:0000313" key="9">
    <source>
        <dbReference type="Proteomes" id="UP001057498"/>
    </source>
</evidence>
<dbReference type="SUPFAM" id="SSF53686">
    <property type="entry name" value="Tryptophan synthase beta subunit-like PLP-dependent enzymes"/>
    <property type="match status" value="1"/>
</dbReference>
<dbReference type="EC" id="4.3.1.17" evidence="3"/>
<dbReference type="EMBL" id="AP025730">
    <property type="protein sequence ID" value="BDI06557.1"/>
    <property type="molecule type" value="Genomic_DNA"/>
</dbReference>
<dbReference type="PANTHER" id="PTHR48078">
    <property type="entry name" value="THREONINE DEHYDRATASE, MITOCHONDRIAL-RELATED"/>
    <property type="match status" value="1"/>
</dbReference>
<gene>
    <name evidence="8" type="primary">ilvA_2</name>
    <name evidence="8" type="ORF">CATMQ487_35270</name>
</gene>
<dbReference type="InterPro" id="IPR001926">
    <property type="entry name" value="TrpB-like_PALP"/>
</dbReference>
<evidence type="ECO:0000256" key="4">
    <source>
        <dbReference type="ARBA" id="ARBA00022898"/>
    </source>
</evidence>
<evidence type="ECO:0000256" key="2">
    <source>
        <dbReference type="ARBA" id="ARBA00010869"/>
    </source>
</evidence>
<evidence type="ECO:0000313" key="8">
    <source>
        <dbReference type="EMBL" id="BDI06557.1"/>
    </source>
</evidence>